<gene>
    <name evidence="4" type="ORF">E1809_17700</name>
</gene>
<dbReference type="GO" id="GO:0030497">
    <property type="term" value="P:fatty acid elongation"/>
    <property type="evidence" value="ECO:0007669"/>
    <property type="project" value="TreeGrafter"/>
</dbReference>
<dbReference type="PANTHER" id="PTHR42760">
    <property type="entry name" value="SHORT-CHAIN DEHYDROGENASES/REDUCTASES FAMILY MEMBER"/>
    <property type="match status" value="1"/>
</dbReference>
<dbReference type="RefSeq" id="WP_133205551.1">
    <property type="nucleotide sequence ID" value="NZ_SMRU01000022.1"/>
</dbReference>
<dbReference type="Proteomes" id="UP000295511">
    <property type="component" value="Unassembled WGS sequence"/>
</dbReference>
<dbReference type="PANTHER" id="PTHR42760:SF123">
    <property type="entry name" value="OXIDOREDUCTASE"/>
    <property type="match status" value="1"/>
</dbReference>
<protein>
    <submittedName>
        <fullName evidence="4">SDR family oxidoreductase</fullName>
    </submittedName>
</protein>
<keyword evidence="5" id="KW-1185">Reference proteome</keyword>
<accession>A0A4R5KBV9</accession>
<comment type="caution">
    <text evidence="4">The sequence shown here is derived from an EMBL/GenBank/DDBJ whole genome shotgun (WGS) entry which is preliminary data.</text>
</comment>
<sequence>MNTTSPRVALITGAGSGMGRSTADVFLNEGWHVIAVDVTAPEFNGHPSQVTPLVADVRDRAALEEKLDGVLPGIGGEIHAVANIAGVYPPSTLDSYTDELYRLVFDVNVLGVLNVMAAAKRSMPEGSAIVNFASVDGYHVSPGQLVYGASKAAVIMVTKATALELADKKIRVNAIAPGWVNTPGNAATGRMDAAAASIPLGRVAQPEEIARWAWLLTGSDQAGFMTGETVTLSGGDVIR</sequence>
<dbReference type="InterPro" id="IPR036291">
    <property type="entry name" value="NAD(P)-bd_dom_sf"/>
</dbReference>
<dbReference type="Gene3D" id="3.40.50.720">
    <property type="entry name" value="NAD(P)-binding Rossmann-like Domain"/>
    <property type="match status" value="1"/>
</dbReference>
<dbReference type="AlphaFoldDB" id="A0A4R5KBV9"/>
<evidence type="ECO:0000313" key="4">
    <source>
        <dbReference type="EMBL" id="TDF92683.1"/>
    </source>
</evidence>
<dbReference type="InterPro" id="IPR002347">
    <property type="entry name" value="SDR_fam"/>
</dbReference>
<evidence type="ECO:0000313" key="5">
    <source>
        <dbReference type="Proteomes" id="UP000295511"/>
    </source>
</evidence>
<feature type="domain" description="Ketoreductase" evidence="3">
    <location>
        <begin position="7"/>
        <end position="182"/>
    </location>
</feature>
<dbReference type="InterPro" id="IPR057326">
    <property type="entry name" value="KR_dom"/>
</dbReference>
<dbReference type="SUPFAM" id="SSF51735">
    <property type="entry name" value="NAD(P)-binding Rossmann-fold domains"/>
    <property type="match status" value="1"/>
</dbReference>
<dbReference type="EMBL" id="SMRU01000022">
    <property type="protein sequence ID" value="TDF92683.1"/>
    <property type="molecule type" value="Genomic_DNA"/>
</dbReference>
<keyword evidence="2" id="KW-0560">Oxidoreductase</keyword>
<organism evidence="4 5">
    <name type="scientific">Arthrobacter terricola</name>
    <dbReference type="NCBI Taxonomy" id="2547396"/>
    <lineage>
        <taxon>Bacteria</taxon>
        <taxon>Bacillati</taxon>
        <taxon>Actinomycetota</taxon>
        <taxon>Actinomycetes</taxon>
        <taxon>Micrococcales</taxon>
        <taxon>Micrococcaceae</taxon>
        <taxon>Arthrobacter</taxon>
    </lineage>
</organism>
<dbReference type="SMART" id="SM00822">
    <property type="entry name" value="PKS_KR"/>
    <property type="match status" value="1"/>
</dbReference>
<dbReference type="OrthoDB" id="9802561at2"/>
<dbReference type="Pfam" id="PF13561">
    <property type="entry name" value="adh_short_C2"/>
    <property type="match status" value="1"/>
</dbReference>
<name>A0A4R5KBV9_9MICC</name>
<dbReference type="PRINTS" id="PR00080">
    <property type="entry name" value="SDRFAMILY"/>
</dbReference>
<comment type="similarity">
    <text evidence="1">Belongs to the short-chain dehydrogenases/reductases (SDR) family.</text>
</comment>
<dbReference type="GO" id="GO:0016616">
    <property type="term" value="F:oxidoreductase activity, acting on the CH-OH group of donors, NAD or NADP as acceptor"/>
    <property type="evidence" value="ECO:0007669"/>
    <property type="project" value="UniProtKB-ARBA"/>
</dbReference>
<proteinExistence type="inferred from homology"/>
<dbReference type="FunFam" id="3.40.50.720:FF:000084">
    <property type="entry name" value="Short-chain dehydrogenase reductase"/>
    <property type="match status" value="1"/>
</dbReference>
<dbReference type="PROSITE" id="PS00061">
    <property type="entry name" value="ADH_SHORT"/>
    <property type="match status" value="1"/>
</dbReference>
<evidence type="ECO:0000256" key="1">
    <source>
        <dbReference type="ARBA" id="ARBA00006484"/>
    </source>
</evidence>
<evidence type="ECO:0000259" key="3">
    <source>
        <dbReference type="SMART" id="SM00822"/>
    </source>
</evidence>
<dbReference type="PRINTS" id="PR00081">
    <property type="entry name" value="GDHRDH"/>
</dbReference>
<dbReference type="InterPro" id="IPR020904">
    <property type="entry name" value="Sc_DH/Rdtase_CS"/>
</dbReference>
<evidence type="ECO:0000256" key="2">
    <source>
        <dbReference type="ARBA" id="ARBA00023002"/>
    </source>
</evidence>
<dbReference type="CDD" id="cd05233">
    <property type="entry name" value="SDR_c"/>
    <property type="match status" value="1"/>
</dbReference>
<reference evidence="4 5" key="1">
    <citation type="submission" date="2019-03" db="EMBL/GenBank/DDBJ databases">
        <title>Whole genome sequence of Arthrobacter sp JH1-1.</title>
        <authorList>
            <person name="Trinh H.N."/>
        </authorList>
    </citation>
    <scope>NUCLEOTIDE SEQUENCE [LARGE SCALE GENOMIC DNA]</scope>
    <source>
        <strain evidence="4 5">JH1-1</strain>
    </source>
</reference>